<dbReference type="EMBL" id="FNAG01000001">
    <property type="protein sequence ID" value="SDD21641.1"/>
    <property type="molecule type" value="Genomic_DNA"/>
</dbReference>
<name>A0A1G6SY04_9GAMM</name>
<accession>A0A1G6SY04</accession>
<organism evidence="4 5">
    <name type="scientific">Aquimonas voraii</name>
    <dbReference type="NCBI Taxonomy" id="265719"/>
    <lineage>
        <taxon>Bacteria</taxon>
        <taxon>Pseudomonadati</taxon>
        <taxon>Pseudomonadota</taxon>
        <taxon>Gammaproteobacteria</taxon>
        <taxon>Lysobacterales</taxon>
        <taxon>Lysobacteraceae</taxon>
        <taxon>Aquimonas</taxon>
    </lineage>
</organism>
<keyword evidence="5" id="KW-1185">Reference proteome</keyword>
<dbReference type="Gene3D" id="3.10.20.280">
    <property type="entry name" value="RnfH-like"/>
    <property type="match status" value="1"/>
</dbReference>
<dbReference type="Proteomes" id="UP000199603">
    <property type="component" value="Unassembled WGS sequence"/>
</dbReference>
<dbReference type="InterPro" id="IPR005346">
    <property type="entry name" value="RnfH"/>
</dbReference>
<dbReference type="NCBIfam" id="NF002490">
    <property type="entry name" value="PRK01777.1"/>
    <property type="match status" value="1"/>
</dbReference>
<evidence type="ECO:0000256" key="2">
    <source>
        <dbReference type="HAMAP-Rule" id="MF_00460"/>
    </source>
</evidence>
<dbReference type="HAMAP" id="MF_00460">
    <property type="entry name" value="UPF0125_RnfH"/>
    <property type="match status" value="1"/>
</dbReference>
<comment type="similarity">
    <text evidence="1 2">Belongs to the UPF0125 (RnfH) family.</text>
</comment>
<evidence type="ECO:0000313" key="5">
    <source>
        <dbReference type="Proteomes" id="UP000199603"/>
    </source>
</evidence>
<gene>
    <name evidence="4" type="ORF">SAMN04488509_101763</name>
</gene>
<dbReference type="Pfam" id="PF03658">
    <property type="entry name" value="Ub-RnfH"/>
    <property type="match status" value="1"/>
</dbReference>
<protein>
    <recommendedName>
        <fullName evidence="2">UPF0125 protein SAMN04488509_101763</fullName>
    </recommendedName>
</protein>
<evidence type="ECO:0000256" key="1">
    <source>
        <dbReference type="ARBA" id="ARBA00010645"/>
    </source>
</evidence>
<dbReference type="SUPFAM" id="SSF54285">
    <property type="entry name" value="MoaD/ThiS"/>
    <property type="match status" value="1"/>
</dbReference>
<feature type="compositionally biased region" description="Basic and acidic residues" evidence="3">
    <location>
        <begin position="1"/>
        <end position="12"/>
    </location>
</feature>
<dbReference type="InterPro" id="IPR016155">
    <property type="entry name" value="Mopterin_synth/thiamin_S_b"/>
</dbReference>
<evidence type="ECO:0000256" key="3">
    <source>
        <dbReference type="SAM" id="MobiDB-lite"/>
    </source>
</evidence>
<feature type="region of interest" description="Disordered" evidence="3">
    <location>
        <begin position="1"/>
        <end position="28"/>
    </location>
</feature>
<dbReference type="PANTHER" id="PTHR37483:SF1">
    <property type="entry name" value="UPF0125 PROTEIN RATB"/>
    <property type="match status" value="1"/>
</dbReference>
<reference evidence="4 5" key="1">
    <citation type="submission" date="2016-10" db="EMBL/GenBank/DDBJ databases">
        <authorList>
            <person name="de Groot N.N."/>
        </authorList>
    </citation>
    <scope>NUCLEOTIDE SEQUENCE [LARGE SCALE GENOMIC DNA]</scope>
    <source>
        <strain evidence="4 5">DSM 16957</strain>
    </source>
</reference>
<sequence>MGAESKGEDGAGHARLAGPNAAPPSGHSAGSIHVEVVYALPERVWRIQVELPSGSTALQAFEASGFRTRIPGIAETAPDLGIFSHPVAADRVLRDGDRVEVYRPLLIDPKDARRLRAAQG</sequence>
<dbReference type="PANTHER" id="PTHR37483">
    <property type="entry name" value="UPF0125 PROTEIN RATB"/>
    <property type="match status" value="1"/>
</dbReference>
<evidence type="ECO:0000313" key="4">
    <source>
        <dbReference type="EMBL" id="SDD21641.1"/>
    </source>
</evidence>
<dbReference type="AlphaFoldDB" id="A0A1G6SY04"/>
<dbReference type="STRING" id="265719.SAMN04488509_101763"/>
<proteinExistence type="inferred from homology"/>
<dbReference type="InterPro" id="IPR037021">
    <property type="entry name" value="RnfH_sf"/>
</dbReference>